<feature type="compositionally biased region" description="Basic and acidic residues" evidence="1">
    <location>
        <begin position="25"/>
        <end position="34"/>
    </location>
</feature>
<evidence type="ECO:0000313" key="3">
    <source>
        <dbReference type="Proteomes" id="UP001152484"/>
    </source>
</evidence>
<dbReference type="Proteomes" id="UP001152484">
    <property type="component" value="Unassembled WGS sequence"/>
</dbReference>
<organism evidence="2 3">
    <name type="scientific">Cuscuta europaea</name>
    <name type="common">European dodder</name>
    <dbReference type="NCBI Taxonomy" id="41803"/>
    <lineage>
        <taxon>Eukaryota</taxon>
        <taxon>Viridiplantae</taxon>
        <taxon>Streptophyta</taxon>
        <taxon>Embryophyta</taxon>
        <taxon>Tracheophyta</taxon>
        <taxon>Spermatophyta</taxon>
        <taxon>Magnoliopsida</taxon>
        <taxon>eudicotyledons</taxon>
        <taxon>Gunneridae</taxon>
        <taxon>Pentapetalae</taxon>
        <taxon>asterids</taxon>
        <taxon>lamiids</taxon>
        <taxon>Solanales</taxon>
        <taxon>Convolvulaceae</taxon>
        <taxon>Cuscuteae</taxon>
        <taxon>Cuscuta</taxon>
        <taxon>Cuscuta subgen. Cuscuta</taxon>
    </lineage>
</organism>
<feature type="region of interest" description="Disordered" evidence="1">
    <location>
        <begin position="1"/>
        <end position="104"/>
    </location>
</feature>
<sequence>MVDGEVTRNEGGLEDTYLRLTTDNRNGRNAEALHVENGGAVNEEDGAATEDENGGGVSEEDGGPNNARDEDLGGTGDEPVTQGVNEVPIFDGRDDYSCDGEGNSRKKTNAYVGGISLTHIDILHTQCRCVPTTNVVVYKVVSVCIDN</sequence>
<proteinExistence type="predicted"/>
<dbReference type="AlphaFoldDB" id="A0A9P0ZP16"/>
<evidence type="ECO:0000313" key="2">
    <source>
        <dbReference type="EMBL" id="CAH9109620.1"/>
    </source>
</evidence>
<reference evidence="2" key="1">
    <citation type="submission" date="2022-07" db="EMBL/GenBank/DDBJ databases">
        <authorList>
            <person name="Macas J."/>
            <person name="Novak P."/>
            <person name="Neumann P."/>
        </authorList>
    </citation>
    <scope>NUCLEOTIDE SEQUENCE</scope>
</reference>
<evidence type="ECO:0000256" key="1">
    <source>
        <dbReference type="SAM" id="MobiDB-lite"/>
    </source>
</evidence>
<name>A0A9P0ZP16_CUSEU</name>
<dbReference type="EMBL" id="CAMAPE010000053">
    <property type="protein sequence ID" value="CAH9109620.1"/>
    <property type="molecule type" value="Genomic_DNA"/>
</dbReference>
<protein>
    <submittedName>
        <fullName evidence="2">Uncharacterized protein</fullName>
    </submittedName>
</protein>
<comment type="caution">
    <text evidence="2">The sequence shown here is derived from an EMBL/GenBank/DDBJ whole genome shotgun (WGS) entry which is preliminary data.</text>
</comment>
<keyword evidence="3" id="KW-1185">Reference proteome</keyword>
<feature type="compositionally biased region" description="Acidic residues" evidence="1">
    <location>
        <begin position="42"/>
        <end position="62"/>
    </location>
</feature>
<dbReference type="OrthoDB" id="10427221at2759"/>
<gene>
    <name evidence="2" type="ORF">CEURO_LOCUS18501</name>
</gene>
<accession>A0A9P0ZP16</accession>